<keyword evidence="5 8" id="KW-0406">Ion transport</keyword>
<keyword evidence="4 9" id="KW-1133">Transmembrane helix</keyword>
<evidence type="ECO:0000256" key="9">
    <source>
        <dbReference type="SAM" id="Phobius"/>
    </source>
</evidence>
<feature type="domain" description="Potassium channel" evidence="11">
    <location>
        <begin position="39"/>
        <end position="77"/>
    </location>
</feature>
<dbReference type="Pfam" id="PF07885">
    <property type="entry name" value="Ion_trans_2"/>
    <property type="match status" value="2"/>
</dbReference>
<evidence type="ECO:0000259" key="11">
    <source>
        <dbReference type="Pfam" id="PF07885"/>
    </source>
</evidence>
<evidence type="ECO:0000256" key="4">
    <source>
        <dbReference type="ARBA" id="ARBA00022989"/>
    </source>
</evidence>
<evidence type="ECO:0000313" key="12">
    <source>
        <dbReference type="EMBL" id="CAG9767968.1"/>
    </source>
</evidence>
<dbReference type="PANTHER" id="PTHR11005">
    <property type="entry name" value="LYSOSOMAL ACID LIPASE-RELATED"/>
    <property type="match status" value="1"/>
</dbReference>
<keyword evidence="7 8" id="KW-0407">Ion channel</keyword>
<dbReference type="PRINTS" id="PR01333">
    <property type="entry name" value="2POREKCHANEL"/>
</dbReference>
<name>A0A9N9MVH5_9CUCU</name>
<accession>A0A9N9MVH5</accession>
<evidence type="ECO:0000313" key="13">
    <source>
        <dbReference type="Proteomes" id="UP001152799"/>
    </source>
</evidence>
<dbReference type="SUPFAM" id="SSF53474">
    <property type="entry name" value="alpha/beta-Hydrolases"/>
    <property type="match status" value="1"/>
</dbReference>
<feature type="transmembrane region" description="Helical" evidence="9">
    <location>
        <begin position="112"/>
        <end position="132"/>
    </location>
</feature>
<feature type="transmembrane region" description="Helical" evidence="9">
    <location>
        <begin position="55"/>
        <end position="77"/>
    </location>
</feature>
<dbReference type="AlphaFoldDB" id="A0A9N9MVH5"/>
<keyword evidence="6 9" id="KW-0472">Membrane</keyword>
<organism evidence="12 13">
    <name type="scientific">Ceutorhynchus assimilis</name>
    <name type="common">cabbage seed weevil</name>
    <dbReference type="NCBI Taxonomy" id="467358"/>
    <lineage>
        <taxon>Eukaryota</taxon>
        <taxon>Metazoa</taxon>
        <taxon>Ecdysozoa</taxon>
        <taxon>Arthropoda</taxon>
        <taxon>Hexapoda</taxon>
        <taxon>Insecta</taxon>
        <taxon>Pterygota</taxon>
        <taxon>Neoptera</taxon>
        <taxon>Endopterygota</taxon>
        <taxon>Coleoptera</taxon>
        <taxon>Polyphaga</taxon>
        <taxon>Cucujiformia</taxon>
        <taxon>Curculionidae</taxon>
        <taxon>Ceutorhynchinae</taxon>
        <taxon>Ceutorhynchus</taxon>
    </lineage>
</organism>
<keyword evidence="2 8" id="KW-0813">Transport</keyword>
<protein>
    <submittedName>
        <fullName evidence="12">Uncharacterized protein</fullName>
    </submittedName>
</protein>
<evidence type="ECO:0000256" key="6">
    <source>
        <dbReference type="ARBA" id="ARBA00023136"/>
    </source>
</evidence>
<dbReference type="InterPro" id="IPR003280">
    <property type="entry name" value="2pore_dom_K_chnl"/>
</dbReference>
<gene>
    <name evidence="12" type="ORF">CEUTPL_LOCUS8520</name>
</gene>
<comment type="similarity">
    <text evidence="8">Belongs to the two pore domain potassium channel (TC 1.A.1.8) family.</text>
</comment>
<dbReference type="OrthoDB" id="297496at2759"/>
<evidence type="ECO:0000256" key="8">
    <source>
        <dbReference type="RuleBase" id="RU003857"/>
    </source>
</evidence>
<reference evidence="12" key="1">
    <citation type="submission" date="2022-01" db="EMBL/GenBank/DDBJ databases">
        <authorList>
            <person name="King R."/>
        </authorList>
    </citation>
    <scope>NUCLEOTIDE SEQUENCE</scope>
</reference>
<keyword evidence="3 8" id="KW-0812">Transmembrane</keyword>
<evidence type="ECO:0000256" key="5">
    <source>
        <dbReference type="ARBA" id="ARBA00023065"/>
    </source>
</evidence>
<evidence type="ECO:0000256" key="3">
    <source>
        <dbReference type="ARBA" id="ARBA00022692"/>
    </source>
</evidence>
<feature type="domain" description="Potassium channel" evidence="11">
    <location>
        <begin position="120"/>
        <end position="195"/>
    </location>
</feature>
<dbReference type="SUPFAM" id="SSF81324">
    <property type="entry name" value="Voltage-gated potassium channels"/>
    <property type="match status" value="1"/>
</dbReference>
<dbReference type="Pfam" id="PF04083">
    <property type="entry name" value="Abhydro_lipase"/>
    <property type="match status" value="1"/>
</dbReference>
<evidence type="ECO:0000256" key="2">
    <source>
        <dbReference type="ARBA" id="ARBA00022448"/>
    </source>
</evidence>
<dbReference type="Proteomes" id="UP001152799">
    <property type="component" value="Chromosome 4"/>
</dbReference>
<keyword evidence="13" id="KW-1185">Reference proteome</keyword>
<dbReference type="Gene3D" id="3.40.50.1820">
    <property type="entry name" value="alpha/beta hydrolase"/>
    <property type="match status" value="2"/>
</dbReference>
<evidence type="ECO:0000256" key="1">
    <source>
        <dbReference type="ARBA" id="ARBA00004141"/>
    </source>
</evidence>
<dbReference type="GO" id="GO:0005267">
    <property type="term" value="F:potassium channel activity"/>
    <property type="evidence" value="ECO:0007669"/>
    <property type="project" value="InterPro"/>
</dbReference>
<dbReference type="InterPro" id="IPR013099">
    <property type="entry name" value="K_chnl_dom"/>
</dbReference>
<comment type="subcellular location">
    <subcellularLocation>
        <location evidence="1">Membrane</location>
        <topology evidence="1">Multi-pass membrane protein</topology>
    </subcellularLocation>
</comment>
<dbReference type="GO" id="GO:0006629">
    <property type="term" value="P:lipid metabolic process"/>
    <property type="evidence" value="ECO:0007669"/>
    <property type="project" value="InterPro"/>
</dbReference>
<dbReference type="InterPro" id="IPR029058">
    <property type="entry name" value="AB_hydrolase_fold"/>
</dbReference>
<proteinExistence type="inferred from homology"/>
<feature type="domain" description="Partial AB-hydrolase lipase" evidence="10">
    <location>
        <begin position="218"/>
        <end position="279"/>
    </location>
</feature>
<sequence>MKAKRVLKCLHLKKNFIGNKESFCHEDYFVPNTIVFLPGYGSVAPRTSWGKLVTIIYALVGIPLMLLYLSTTGDVLARSFRRLYAKICGSKATLQKLQQQQQRCGCSNNVRVPVTLCLVIVLAYICSGAMLFHRLENWSLLDGSYFCFTSLGTIGFGDLLPGQNVEEISLCACSAYILTGMALVAMCFSLVQDEVMALLRIPAKVLKHDYNEKCKPEKYLQKYNYPIETHQVTTDDGFVLTLHRIPARESTNSGTNSSQKSPAALLIPGISCTSMDFVNLGPGRALGLLMADLGYDIWLVNPRGTRYSMKHQTLNRSEAEFWEFSFHEKGYYDLAANIDYIISFTGLDKFILELLNFHGLPYYEEVSILVVQGCNIIPQTCANFVQMLVGYDYDQIDLDLFLVFLSDKPNGIGTRQLYHYGQEMITDSFREFDYGIEGNLIHYGKSVPPKYDVSKITAPVAAYYAQNDFFASIKDVEKLLSEMPNVVDQHLVDYELFNHLDFITAKDIKDLLYDRLLETINKYNNFLLLVRF</sequence>
<dbReference type="GO" id="GO:0016020">
    <property type="term" value="C:membrane"/>
    <property type="evidence" value="ECO:0007669"/>
    <property type="project" value="UniProtKB-SubCell"/>
</dbReference>
<evidence type="ECO:0000259" key="10">
    <source>
        <dbReference type="Pfam" id="PF04083"/>
    </source>
</evidence>
<dbReference type="Gene3D" id="1.10.287.70">
    <property type="match status" value="1"/>
</dbReference>
<dbReference type="EMBL" id="OU892280">
    <property type="protein sequence ID" value="CAG9767968.1"/>
    <property type="molecule type" value="Genomic_DNA"/>
</dbReference>
<dbReference type="InterPro" id="IPR006693">
    <property type="entry name" value="AB_hydrolase_lipase"/>
</dbReference>
<evidence type="ECO:0000256" key="7">
    <source>
        <dbReference type="ARBA" id="ARBA00023303"/>
    </source>
</evidence>